<dbReference type="Proteomes" id="UP000887563">
    <property type="component" value="Unplaced"/>
</dbReference>
<organism evidence="13 14">
    <name type="scientific">Meloidogyne incognita</name>
    <name type="common">Southern root-knot nematode worm</name>
    <name type="synonym">Oxyuris incognita</name>
    <dbReference type="NCBI Taxonomy" id="6306"/>
    <lineage>
        <taxon>Eukaryota</taxon>
        <taxon>Metazoa</taxon>
        <taxon>Ecdysozoa</taxon>
        <taxon>Nematoda</taxon>
        <taxon>Chromadorea</taxon>
        <taxon>Rhabditida</taxon>
        <taxon>Tylenchina</taxon>
        <taxon>Tylenchomorpha</taxon>
        <taxon>Tylenchoidea</taxon>
        <taxon>Meloidogynidae</taxon>
        <taxon>Meloidogyninae</taxon>
        <taxon>Meloidogyne</taxon>
        <taxon>Meloidogyne incognita group</taxon>
    </lineage>
</organism>
<evidence type="ECO:0000313" key="14">
    <source>
        <dbReference type="WBParaSite" id="Minc3s01351g23032"/>
    </source>
</evidence>
<dbReference type="WBParaSite" id="Minc3s01351g23032">
    <property type="protein sequence ID" value="Minc3s01351g23032"/>
    <property type="gene ID" value="Minc3s01351g23032"/>
</dbReference>
<protein>
    <recommendedName>
        <fullName evidence="9">Lipase</fullName>
    </recommendedName>
</protein>
<feature type="active site" description="Charge relay system" evidence="10">
    <location>
        <position position="380"/>
    </location>
</feature>
<evidence type="ECO:0000256" key="3">
    <source>
        <dbReference type="ARBA" id="ARBA00022729"/>
    </source>
</evidence>
<dbReference type="InterPro" id="IPR006693">
    <property type="entry name" value="AB_hydrolase_lipase"/>
</dbReference>
<dbReference type="GO" id="GO:0016042">
    <property type="term" value="P:lipid catabolic process"/>
    <property type="evidence" value="ECO:0007669"/>
    <property type="project" value="UniProtKB-KW"/>
</dbReference>
<keyword evidence="5 9" id="KW-0442">Lipid degradation</keyword>
<keyword evidence="6" id="KW-0443">Lipid metabolism</keyword>
<dbReference type="GO" id="GO:0016788">
    <property type="term" value="F:hydrolase activity, acting on ester bonds"/>
    <property type="evidence" value="ECO:0007669"/>
    <property type="project" value="InterPro"/>
</dbReference>
<dbReference type="InterPro" id="IPR029058">
    <property type="entry name" value="AB_hydrolase_fold"/>
</dbReference>
<dbReference type="Gene3D" id="3.40.50.1820">
    <property type="entry name" value="alpha/beta hydrolase"/>
    <property type="match status" value="1"/>
</dbReference>
<evidence type="ECO:0000256" key="1">
    <source>
        <dbReference type="ARBA" id="ARBA00004227"/>
    </source>
</evidence>
<dbReference type="PANTHER" id="PTHR11005">
    <property type="entry name" value="LYSOSOMAL ACID LIPASE-RELATED"/>
    <property type="match status" value="1"/>
</dbReference>
<evidence type="ECO:0000256" key="10">
    <source>
        <dbReference type="PIRSR" id="PIRSR000862-1"/>
    </source>
</evidence>
<dbReference type="GO" id="GO:0043202">
    <property type="term" value="C:lysosomal lumen"/>
    <property type="evidence" value="ECO:0007669"/>
    <property type="project" value="UniProtKB-SubCell"/>
</dbReference>
<proteinExistence type="inferred from homology"/>
<dbReference type="Pfam" id="PF04083">
    <property type="entry name" value="Abhydro_lipase"/>
    <property type="match status" value="1"/>
</dbReference>
<evidence type="ECO:0000256" key="5">
    <source>
        <dbReference type="ARBA" id="ARBA00022963"/>
    </source>
</evidence>
<dbReference type="FunFam" id="3.40.50.1820:FF:000021">
    <property type="entry name" value="Lipase"/>
    <property type="match status" value="1"/>
</dbReference>
<dbReference type="PIRSF" id="PIRSF000862">
    <property type="entry name" value="Steryl_ester_lip"/>
    <property type="match status" value="1"/>
</dbReference>
<feature type="domain" description="Partial AB-hydrolase lipase" evidence="12">
    <location>
        <begin position="34"/>
        <end position="97"/>
    </location>
</feature>
<evidence type="ECO:0000313" key="13">
    <source>
        <dbReference type="Proteomes" id="UP000887563"/>
    </source>
</evidence>
<evidence type="ECO:0000256" key="2">
    <source>
        <dbReference type="ARBA" id="ARBA00010701"/>
    </source>
</evidence>
<dbReference type="AlphaFoldDB" id="A0A914M8P8"/>
<evidence type="ECO:0000259" key="12">
    <source>
        <dbReference type="Pfam" id="PF04083"/>
    </source>
</evidence>
<keyword evidence="7" id="KW-0325">Glycoprotein</keyword>
<keyword evidence="3 11" id="KW-0732">Signal</keyword>
<comment type="subcellular location">
    <subcellularLocation>
        <location evidence="1">Lysosome lumen</location>
    </subcellularLocation>
</comment>
<feature type="signal peptide" evidence="11">
    <location>
        <begin position="1"/>
        <end position="20"/>
    </location>
</feature>
<dbReference type="InterPro" id="IPR025483">
    <property type="entry name" value="Lipase_euk"/>
</dbReference>
<feature type="active site" description="Charge relay system" evidence="10">
    <location>
        <position position="348"/>
    </location>
</feature>
<keyword evidence="13" id="KW-1185">Reference proteome</keyword>
<feature type="chain" id="PRO_5037885823" description="Lipase" evidence="11">
    <location>
        <begin position="21"/>
        <end position="405"/>
    </location>
</feature>
<evidence type="ECO:0000256" key="9">
    <source>
        <dbReference type="PIRNR" id="PIRNR000862"/>
    </source>
</evidence>
<name>A0A914M8P8_MELIC</name>
<dbReference type="SUPFAM" id="SSF53474">
    <property type="entry name" value="alpha/beta-Hydrolases"/>
    <property type="match status" value="1"/>
</dbReference>
<evidence type="ECO:0000256" key="7">
    <source>
        <dbReference type="ARBA" id="ARBA00023180"/>
    </source>
</evidence>
<evidence type="ECO:0000256" key="11">
    <source>
        <dbReference type="SAM" id="SignalP"/>
    </source>
</evidence>
<evidence type="ECO:0000256" key="8">
    <source>
        <dbReference type="ARBA" id="ARBA00023228"/>
    </source>
</evidence>
<keyword evidence="8" id="KW-0458">Lysosome</keyword>
<comment type="similarity">
    <text evidence="2 9">Belongs to the AB hydrolase superfamily. Lipase family.</text>
</comment>
<reference evidence="14" key="1">
    <citation type="submission" date="2022-11" db="UniProtKB">
        <authorList>
            <consortium name="WormBaseParasite"/>
        </authorList>
    </citation>
    <scope>IDENTIFICATION</scope>
</reference>
<sequence>MFNLFLIYFLIFLSNNYVLSENRLEIPEEELTAPEIIKYYGYKCEIHSVTTKDGYILEMHRIPSGRNEAEKNLKSKKPVVYLQHGLLASSFDWVANLPNQSLGFILADAGFDVWMGNVRGNVYSSKHEKSFVGKDEYWKFTWDEMSSIDLPAMVDKALEISGQSKLFYVGHSQGTLIMFAQLASDNQEFKNKIIKYFALAPVATIKYMKGLISLSGKLFGKSFNILNKHFGSHEFLPSNWASKLFAKILCSPILSSSICDNIMFLIGGTDNSQLNETRIVVYTKHEPAGTSTRNIAHWTQMQQSGLVQKFDYGTENENRLIYGQIKPPIYNLTNINTIPIYLFYSDSDWLATDKDVEETIIKQIPKENIKIAKKLPNFNHFDFIWGINAPDKIYKGMIEEISKEN</sequence>
<keyword evidence="4 9" id="KW-0378">Hydrolase</keyword>
<evidence type="ECO:0000256" key="4">
    <source>
        <dbReference type="ARBA" id="ARBA00022801"/>
    </source>
</evidence>
<evidence type="ECO:0000256" key="6">
    <source>
        <dbReference type="ARBA" id="ARBA00023098"/>
    </source>
</evidence>
<feature type="active site" description="Nucleophile" evidence="10">
    <location>
        <position position="172"/>
    </location>
</feature>
<accession>A0A914M8P8</accession>